<dbReference type="AlphaFoldDB" id="A0AAD5G4I9"/>
<evidence type="ECO:0000313" key="2">
    <source>
        <dbReference type="EMBL" id="KAI7728484.1"/>
    </source>
</evidence>
<feature type="transmembrane region" description="Helical" evidence="1">
    <location>
        <begin position="12"/>
        <end position="34"/>
    </location>
</feature>
<gene>
    <name evidence="2" type="ORF">M8C21_031715</name>
</gene>
<reference evidence="2" key="1">
    <citation type="submission" date="2022-06" db="EMBL/GenBank/DDBJ databases">
        <title>Uncovering the hologenomic basis of an extraordinary plant invasion.</title>
        <authorList>
            <person name="Bieker V.C."/>
            <person name="Martin M.D."/>
            <person name="Gilbert T."/>
            <person name="Hodgins K."/>
            <person name="Battlay P."/>
            <person name="Petersen B."/>
            <person name="Wilson J."/>
        </authorList>
    </citation>
    <scope>NUCLEOTIDE SEQUENCE</scope>
    <source>
        <strain evidence="2">AA19_3_7</strain>
        <tissue evidence="2">Leaf</tissue>
    </source>
</reference>
<accession>A0AAD5G4I9</accession>
<proteinExistence type="predicted"/>
<dbReference type="EMBL" id="JAMZMK010011203">
    <property type="protein sequence ID" value="KAI7728484.1"/>
    <property type="molecule type" value="Genomic_DNA"/>
</dbReference>
<evidence type="ECO:0000256" key="1">
    <source>
        <dbReference type="SAM" id="Phobius"/>
    </source>
</evidence>
<organism evidence="2 3">
    <name type="scientific">Ambrosia artemisiifolia</name>
    <name type="common">Common ragweed</name>
    <dbReference type="NCBI Taxonomy" id="4212"/>
    <lineage>
        <taxon>Eukaryota</taxon>
        <taxon>Viridiplantae</taxon>
        <taxon>Streptophyta</taxon>
        <taxon>Embryophyta</taxon>
        <taxon>Tracheophyta</taxon>
        <taxon>Spermatophyta</taxon>
        <taxon>Magnoliopsida</taxon>
        <taxon>eudicotyledons</taxon>
        <taxon>Gunneridae</taxon>
        <taxon>Pentapetalae</taxon>
        <taxon>asterids</taxon>
        <taxon>campanulids</taxon>
        <taxon>Asterales</taxon>
        <taxon>Asteraceae</taxon>
        <taxon>Asteroideae</taxon>
        <taxon>Heliantheae alliance</taxon>
        <taxon>Heliantheae</taxon>
        <taxon>Ambrosia</taxon>
    </lineage>
</organism>
<protein>
    <submittedName>
        <fullName evidence="2">Uncharacterized protein</fullName>
    </submittedName>
</protein>
<name>A0AAD5G4I9_AMBAR</name>
<dbReference type="PROSITE" id="PS51257">
    <property type="entry name" value="PROKAR_LIPOPROTEIN"/>
    <property type="match status" value="1"/>
</dbReference>
<sequence>MFLLATRTITLPALHLFLYIYSSIFFIFFFVSCISSSVDLPSNKNGEPTIGLRANFKRDQQETDSWWTSLVADNTINAIV</sequence>
<keyword evidence="1" id="KW-0812">Transmembrane</keyword>
<keyword evidence="1" id="KW-0472">Membrane</keyword>
<comment type="caution">
    <text evidence="2">The sequence shown here is derived from an EMBL/GenBank/DDBJ whole genome shotgun (WGS) entry which is preliminary data.</text>
</comment>
<keyword evidence="1" id="KW-1133">Transmembrane helix</keyword>
<evidence type="ECO:0000313" key="3">
    <source>
        <dbReference type="Proteomes" id="UP001206925"/>
    </source>
</evidence>
<dbReference type="Proteomes" id="UP001206925">
    <property type="component" value="Unassembled WGS sequence"/>
</dbReference>
<keyword evidence="3" id="KW-1185">Reference proteome</keyword>